<feature type="domain" description="Polysaccharide biosynthesis protein CapD-like" evidence="4">
    <location>
        <begin position="296"/>
        <end position="580"/>
    </location>
</feature>
<dbReference type="PANTHER" id="PTHR43318">
    <property type="entry name" value="UDP-N-ACETYLGLUCOSAMINE 4,6-DEHYDRATASE"/>
    <property type="match status" value="1"/>
</dbReference>
<dbReference type="STRING" id="1168034.FH5T_18595"/>
<evidence type="ECO:0000256" key="3">
    <source>
        <dbReference type="SAM" id="Phobius"/>
    </source>
</evidence>
<keyword evidence="3" id="KW-0472">Membrane</keyword>
<keyword evidence="3" id="KW-0812">Transmembrane</keyword>
<keyword evidence="3" id="KW-1133">Transmembrane helix</keyword>
<dbReference type="AlphaFoldDB" id="X5DIM2"/>
<dbReference type="SUPFAM" id="SSF51735">
    <property type="entry name" value="NAD(P)-binding Rossmann-fold domains"/>
    <property type="match status" value="1"/>
</dbReference>
<feature type="compositionally biased region" description="Basic residues" evidence="2">
    <location>
        <begin position="652"/>
        <end position="661"/>
    </location>
</feature>
<dbReference type="PANTHER" id="PTHR43318:SF1">
    <property type="entry name" value="POLYSACCHARIDE BIOSYNTHESIS PROTEIN EPSC-RELATED"/>
    <property type="match status" value="1"/>
</dbReference>
<gene>
    <name evidence="5" type="ORF">FH5T_18595</name>
    <name evidence="6" type="ORF">SAMN05444285_12623</name>
</gene>
<sequence length="671" mass="76174">MKTFKRFFTRNYLPRWAILLFDVGIAALSWFTAFVLRLNFNLVAVDQTINPWHLSIVLPLFILCCWKANCYSVILRHTTIKDIKNIIFSVPCTGASLAVISLTIRKIDESSFFNMPLSVIVIFVLLVTTSMVMSRLFAKILYQHWILHKKDSENVLIFGTGELGQTTLNALTNNNMQIKAIGFIDENVSIQNKFLSGYPIYSIDKAIKHIIPKNNVTEIIFAIEKSELSYQRKRQITDQFLQHHLLIKEVPPLESWINGKLHANEIHTIKIEDLLGRNSIQLDRIKIKNGLKNSVVLVTGAAGSIGSEIVRQLIGFGVRRVILLDKAESDLYNLQQEIIANYPNTNFEVIVGDVTNAIKMRRIFKEYSPTIVFSAAAYKHVPLMEKYPSEAIHINVGGNKLMADLSAEFGVEKFVLISTDKAVNPTNVMGATKRLSEMYIQALAQSVKFKTQFIITRFGNVLGSNGSVVPLFKKQIEKGGPVTITHEKITRYFMTIPEACQLVLEAGFIGKGGEIFVFDMGEPVKIIDLARKMISLSGFVPDEDIKIKITGLRPGEKLYEELLDDKEEKLSHTHNSKIMIGKDRTQDLANLNHAIIGLLNSIETMSHQEIVDELMRIIPEYVSMNSYYNKTKESDVFMKFDQIYNNKKKLHPVKSMRKNGRKPISIQHKNH</sequence>
<dbReference type="InterPro" id="IPR036291">
    <property type="entry name" value="NAD(P)-bd_dom_sf"/>
</dbReference>
<accession>X5DIM2</accession>
<dbReference type="CDD" id="cd05237">
    <property type="entry name" value="UDP_invert_4-6DH_SDR_e"/>
    <property type="match status" value="1"/>
</dbReference>
<dbReference type="Proteomes" id="UP000023772">
    <property type="component" value="Chromosome"/>
</dbReference>
<dbReference type="RefSeq" id="WP_074780830.1">
    <property type="nucleotide sequence ID" value="NZ_FOHT01000026.1"/>
</dbReference>
<feature type="transmembrane region" description="Helical" evidence="3">
    <location>
        <begin position="56"/>
        <end position="74"/>
    </location>
</feature>
<dbReference type="Gene3D" id="3.40.50.720">
    <property type="entry name" value="NAD(P)-binding Rossmann-like Domain"/>
    <property type="match status" value="2"/>
</dbReference>
<evidence type="ECO:0000313" key="8">
    <source>
        <dbReference type="Proteomes" id="UP000181981"/>
    </source>
</evidence>
<feature type="region of interest" description="Disordered" evidence="2">
    <location>
        <begin position="652"/>
        <end position="671"/>
    </location>
</feature>
<organism evidence="6 8">
    <name type="scientific">Draconibacterium orientale</name>
    <dbReference type="NCBI Taxonomy" id="1168034"/>
    <lineage>
        <taxon>Bacteria</taxon>
        <taxon>Pseudomonadati</taxon>
        <taxon>Bacteroidota</taxon>
        <taxon>Bacteroidia</taxon>
        <taxon>Marinilabiliales</taxon>
        <taxon>Prolixibacteraceae</taxon>
        <taxon>Draconibacterium</taxon>
    </lineage>
</organism>
<dbReference type="KEGG" id="dori:FH5T_18595"/>
<dbReference type="EMBL" id="FOHT01000026">
    <property type="protein sequence ID" value="SET86379.1"/>
    <property type="molecule type" value="Genomic_DNA"/>
</dbReference>
<feature type="transmembrane region" description="Helical" evidence="3">
    <location>
        <begin position="116"/>
        <end position="138"/>
    </location>
</feature>
<evidence type="ECO:0000256" key="2">
    <source>
        <dbReference type="SAM" id="MobiDB-lite"/>
    </source>
</evidence>
<evidence type="ECO:0000313" key="6">
    <source>
        <dbReference type="EMBL" id="SET86379.1"/>
    </source>
</evidence>
<feature type="transmembrane region" description="Helical" evidence="3">
    <location>
        <begin position="12"/>
        <end position="36"/>
    </location>
</feature>
<dbReference type="Pfam" id="PF02719">
    <property type="entry name" value="Polysacc_synt_2"/>
    <property type="match status" value="1"/>
</dbReference>
<dbReference type="Proteomes" id="UP000181981">
    <property type="component" value="Unassembled WGS sequence"/>
</dbReference>
<evidence type="ECO:0000256" key="1">
    <source>
        <dbReference type="ARBA" id="ARBA00007430"/>
    </source>
</evidence>
<evidence type="ECO:0000313" key="7">
    <source>
        <dbReference type="Proteomes" id="UP000023772"/>
    </source>
</evidence>
<comment type="similarity">
    <text evidence="1">Belongs to the polysaccharide synthase family.</text>
</comment>
<dbReference type="eggNOG" id="COG1086">
    <property type="taxonomic scope" value="Bacteria"/>
</dbReference>
<evidence type="ECO:0000259" key="4">
    <source>
        <dbReference type="Pfam" id="PF02719"/>
    </source>
</evidence>
<dbReference type="InterPro" id="IPR029063">
    <property type="entry name" value="SAM-dependent_MTases_sf"/>
</dbReference>
<dbReference type="InterPro" id="IPR003869">
    <property type="entry name" value="Polysac_CapD-like"/>
</dbReference>
<dbReference type="EMBL" id="CP007451">
    <property type="protein sequence ID" value="AHW60964.1"/>
    <property type="molecule type" value="Genomic_DNA"/>
</dbReference>
<protein>
    <submittedName>
        <fullName evidence="5">Capsule biosynthesis protein CapD</fullName>
    </submittedName>
    <submittedName>
        <fullName evidence="6">NDP-sugar epimerase, includes UDP-GlcNAc-inverting 4,6-dehydratase FlaA1 and capsular polysaccharide biosynthesis protein EpsC</fullName>
    </submittedName>
</protein>
<dbReference type="HOGENOM" id="CLU_013560_5_2_10"/>
<reference evidence="6 8" key="2">
    <citation type="submission" date="2016-10" db="EMBL/GenBank/DDBJ databases">
        <authorList>
            <person name="de Groot N.N."/>
        </authorList>
    </citation>
    <scope>NUCLEOTIDE SEQUENCE [LARGE SCALE GENOMIC DNA]</scope>
    <source>
        <strain evidence="6 8">DSM 25947</strain>
    </source>
</reference>
<proteinExistence type="inferred from homology"/>
<reference evidence="5 7" key="1">
    <citation type="submission" date="2014-03" db="EMBL/GenBank/DDBJ databases">
        <title>Complete genome sequence of a deeply braunched marine Bacteroidia bacterium Draconibacterium orientale type strain FH5T.</title>
        <authorList>
            <person name="Li X."/>
            <person name="Wang X."/>
            <person name="Xie Z."/>
            <person name="Du Z."/>
            <person name="Chen G."/>
        </authorList>
    </citation>
    <scope>NUCLEOTIDE SEQUENCE [LARGE SCALE GENOMIC DNA]</scope>
    <source>
        <strain evidence="5 7">FH5</strain>
    </source>
</reference>
<name>X5DIM2_9BACT</name>
<keyword evidence="7" id="KW-1185">Reference proteome</keyword>
<dbReference type="OrthoDB" id="9803111at2"/>
<dbReference type="SUPFAM" id="SSF53335">
    <property type="entry name" value="S-adenosyl-L-methionine-dependent methyltransferases"/>
    <property type="match status" value="1"/>
</dbReference>
<evidence type="ECO:0000313" key="5">
    <source>
        <dbReference type="EMBL" id="AHW60964.1"/>
    </source>
</evidence>
<dbReference type="InterPro" id="IPR051203">
    <property type="entry name" value="Polysaccharide_Synthase-Rel"/>
</dbReference>